<dbReference type="AlphaFoldDB" id="A0A232LQ58"/>
<dbReference type="PRINTS" id="PR00092">
    <property type="entry name" value="TYROSINASE"/>
</dbReference>
<evidence type="ECO:0000256" key="11">
    <source>
        <dbReference type="SAM" id="MobiDB-lite"/>
    </source>
</evidence>
<protein>
    <recommendedName>
        <fullName evidence="3">tyrosinase</fullName>
        <ecNumber evidence="3">1.14.18.1</ecNumber>
    </recommendedName>
</protein>
<keyword evidence="4" id="KW-0479">Metal-binding</keyword>
<dbReference type="Gene3D" id="1.10.1280.10">
    <property type="entry name" value="Di-copper center containing domain from catechol oxidase"/>
    <property type="match status" value="1"/>
</dbReference>
<dbReference type="InterPro" id="IPR002227">
    <property type="entry name" value="Tyrosinase_Cu-bd"/>
</dbReference>
<organism evidence="14 15">
    <name type="scientific">Elaphomyces granulatus</name>
    <dbReference type="NCBI Taxonomy" id="519963"/>
    <lineage>
        <taxon>Eukaryota</taxon>
        <taxon>Fungi</taxon>
        <taxon>Dikarya</taxon>
        <taxon>Ascomycota</taxon>
        <taxon>Pezizomycotina</taxon>
        <taxon>Eurotiomycetes</taxon>
        <taxon>Eurotiomycetidae</taxon>
        <taxon>Eurotiales</taxon>
        <taxon>Elaphomycetaceae</taxon>
        <taxon>Elaphomyces</taxon>
    </lineage>
</organism>
<dbReference type="InterPro" id="IPR050316">
    <property type="entry name" value="Tyrosinase/Hemocyanin"/>
</dbReference>
<keyword evidence="7" id="KW-0503">Monooxygenase</keyword>
<keyword evidence="6" id="KW-0186">Copper</keyword>
<dbReference type="GO" id="GO:0042438">
    <property type="term" value="P:melanin biosynthetic process"/>
    <property type="evidence" value="ECO:0007669"/>
    <property type="project" value="UniProtKB-KW"/>
</dbReference>
<dbReference type="OrthoDB" id="1658288at2759"/>
<feature type="domain" description="Tyrosinase copper-binding" evidence="13">
    <location>
        <begin position="344"/>
        <end position="355"/>
    </location>
</feature>
<evidence type="ECO:0000256" key="2">
    <source>
        <dbReference type="ARBA" id="ARBA00009928"/>
    </source>
</evidence>
<evidence type="ECO:0000256" key="4">
    <source>
        <dbReference type="ARBA" id="ARBA00022723"/>
    </source>
</evidence>
<evidence type="ECO:0000256" key="5">
    <source>
        <dbReference type="ARBA" id="ARBA00023002"/>
    </source>
</evidence>
<dbReference type="Proteomes" id="UP000243515">
    <property type="component" value="Unassembled WGS sequence"/>
</dbReference>
<comment type="caution">
    <text evidence="14">The sequence shown here is derived from an EMBL/GenBank/DDBJ whole genome shotgun (WGS) entry which is preliminary data.</text>
</comment>
<accession>A0A232LQ58</accession>
<dbReference type="Pfam" id="PF00264">
    <property type="entry name" value="Tyrosinase"/>
    <property type="match status" value="1"/>
</dbReference>
<feature type="region of interest" description="Disordered" evidence="11">
    <location>
        <begin position="1"/>
        <end position="21"/>
    </location>
</feature>
<dbReference type="InterPro" id="IPR041640">
    <property type="entry name" value="Tyrosinase_C"/>
</dbReference>
<dbReference type="Gene3D" id="2.60.310.20">
    <property type="match status" value="1"/>
</dbReference>
<name>A0A232LQ58_9EURO</name>
<evidence type="ECO:0000256" key="3">
    <source>
        <dbReference type="ARBA" id="ARBA00011906"/>
    </source>
</evidence>
<comment type="catalytic activity">
    <reaction evidence="10">
        <text>L-tyrosine + O2 = L-dopaquinone + H2O</text>
        <dbReference type="Rhea" id="RHEA:18117"/>
        <dbReference type="ChEBI" id="CHEBI:15377"/>
        <dbReference type="ChEBI" id="CHEBI:15379"/>
        <dbReference type="ChEBI" id="CHEBI:57924"/>
        <dbReference type="ChEBI" id="CHEBI:58315"/>
        <dbReference type="EC" id="1.14.18.1"/>
    </reaction>
</comment>
<dbReference type="PANTHER" id="PTHR11474">
    <property type="entry name" value="TYROSINASE FAMILY MEMBER"/>
    <property type="match status" value="1"/>
</dbReference>
<evidence type="ECO:0000313" key="14">
    <source>
        <dbReference type="EMBL" id="OXV06311.1"/>
    </source>
</evidence>
<evidence type="ECO:0000256" key="8">
    <source>
        <dbReference type="ARBA" id="ARBA00023101"/>
    </source>
</evidence>
<keyword evidence="5" id="KW-0560">Oxidoreductase</keyword>
<evidence type="ECO:0000256" key="7">
    <source>
        <dbReference type="ARBA" id="ARBA00023033"/>
    </source>
</evidence>
<feature type="region of interest" description="Disordered" evidence="11">
    <location>
        <begin position="670"/>
        <end position="690"/>
    </location>
</feature>
<comment type="catalytic activity">
    <reaction evidence="9">
        <text>2 L-dopa + O2 = 2 L-dopaquinone + 2 H2O</text>
        <dbReference type="Rhea" id="RHEA:34287"/>
        <dbReference type="ChEBI" id="CHEBI:15377"/>
        <dbReference type="ChEBI" id="CHEBI:15379"/>
        <dbReference type="ChEBI" id="CHEBI:57504"/>
        <dbReference type="ChEBI" id="CHEBI:57924"/>
        <dbReference type="EC" id="1.14.18.1"/>
    </reaction>
</comment>
<dbReference type="SUPFAM" id="SSF48056">
    <property type="entry name" value="Di-copper centre-containing domain"/>
    <property type="match status" value="1"/>
</dbReference>
<dbReference type="GO" id="GO:0004503">
    <property type="term" value="F:tyrosinase activity"/>
    <property type="evidence" value="ECO:0007669"/>
    <property type="project" value="UniProtKB-EC"/>
</dbReference>
<evidence type="ECO:0000259" key="12">
    <source>
        <dbReference type="PROSITE" id="PS00497"/>
    </source>
</evidence>
<proteinExistence type="inferred from homology"/>
<sequence length="690" mass="76016">MAAPATHVVTGIPLPPGGGPTPTRKEVTAWIAQAKSDPLYARQVALYFKAMIVFQKMDPSDELSFYRIAGMSLLQRIHGDPDVSWDGVRNPPNPSDPNQDPSTGWWCVHNRANFVTWHRPYLALFEQRLYETMLQVIAQSGLSAAAQVPWKTAAQQWRLPYWDWAVKQDYLSPRNYGVPEVFTQQRVTILDFNGSQVDVDNPLWRFVNPKKVAMGASSMGQVGIRGQPWRSLVGTSRCGIFSQTPDPSWVNGANNWQAVNVSLETADWSPNPDAGPLGEAVYKLLTPGYSSSWESFETTLYTNSDPANFMSVEYIHNYIHGWTGGTSFETGIGHMTDPAVSAFDPIFWFHHCNIDRLGTIFQTLNPDMWYKVPSKGTGPLTPFHQDSRRDFWTSNACRNWKIFNYDYDDLNQSPQPPFGVSFIAAPAAAPQVTLAAARAVPAPPAASAPPTGGHVAEASIAEASTANEVDIPALKHSINARYGRIRHALRASPHIDGRENDYIINVIYDRYALNGRPYIIHFFIGDAPQGPITNTLLRSSKSYLGSVYTFSSSLEPEGNTVACHNCRKQQESGLLSTGQVPISTALLTHAQDENIPGLQSLEPTAVAVYLEQKLKWVAAQVNPEDDGAEPVLDIPTQLPSTKVYALSGIADHPDDPYELSTFSDYQFIWPATQGKPGGAGPNDVPPPPPE</sequence>
<comment type="cofactor">
    <cofactor evidence="1">
        <name>Cu(2+)</name>
        <dbReference type="ChEBI" id="CHEBI:29036"/>
    </cofactor>
</comment>
<evidence type="ECO:0000313" key="15">
    <source>
        <dbReference type="Proteomes" id="UP000243515"/>
    </source>
</evidence>
<dbReference type="PROSITE" id="PS00497">
    <property type="entry name" value="TYROSINASE_1"/>
    <property type="match status" value="1"/>
</dbReference>
<dbReference type="EC" id="1.14.18.1" evidence="3"/>
<evidence type="ECO:0000256" key="1">
    <source>
        <dbReference type="ARBA" id="ARBA00001973"/>
    </source>
</evidence>
<comment type="similarity">
    <text evidence="2">Belongs to the tyrosinase family.</text>
</comment>
<feature type="domain" description="Tyrosinase copper-binding" evidence="12">
    <location>
        <begin position="109"/>
        <end position="126"/>
    </location>
</feature>
<reference evidence="14 15" key="1">
    <citation type="journal article" date="2015" name="Environ. Microbiol.">
        <title>Metagenome sequence of Elaphomyces granulatus from sporocarp tissue reveals Ascomycota ectomycorrhizal fingerprints of genome expansion and a Proteobacteria-rich microbiome.</title>
        <authorList>
            <person name="Quandt C.A."/>
            <person name="Kohler A."/>
            <person name="Hesse C.N."/>
            <person name="Sharpton T.J."/>
            <person name="Martin F."/>
            <person name="Spatafora J.W."/>
        </authorList>
    </citation>
    <scope>NUCLEOTIDE SEQUENCE [LARGE SCALE GENOMIC DNA]</scope>
    <source>
        <strain evidence="14 15">OSC145934</strain>
    </source>
</reference>
<evidence type="ECO:0000256" key="6">
    <source>
        <dbReference type="ARBA" id="ARBA00023008"/>
    </source>
</evidence>
<keyword evidence="15" id="KW-1185">Reference proteome</keyword>
<dbReference type="PANTHER" id="PTHR11474:SF76">
    <property type="entry name" value="SHKT DOMAIN-CONTAINING PROTEIN"/>
    <property type="match status" value="1"/>
</dbReference>
<gene>
    <name evidence="14" type="ORF">Egran_05921</name>
</gene>
<dbReference type="GO" id="GO:0046872">
    <property type="term" value="F:metal ion binding"/>
    <property type="evidence" value="ECO:0007669"/>
    <property type="project" value="UniProtKB-KW"/>
</dbReference>
<dbReference type="Pfam" id="PF18132">
    <property type="entry name" value="Tyrosinase_C"/>
    <property type="match status" value="1"/>
</dbReference>
<dbReference type="PROSITE" id="PS00498">
    <property type="entry name" value="TYROSINASE_2"/>
    <property type="match status" value="1"/>
</dbReference>
<evidence type="ECO:0000259" key="13">
    <source>
        <dbReference type="PROSITE" id="PS00498"/>
    </source>
</evidence>
<keyword evidence="8" id="KW-0470">Melanin biosynthesis</keyword>
<evidence type="ECO:0000256" key="10">
    <source>
        <dbReference type="ARBA" id="ARBA00048881"/>
    </source>
</evidence>
<dbReference type="EMBL" id="NPHW01005889">
    <property type="protein sequence ID" value="OXV06311.1"/>
    <property type="molecule type" value="Genomic_DNA"/>
</dbReference>
<dbReference type="InterPro" id="IPR008922">
    <property type="entry name" value="Di-copper_centre_dom_sf"/>
</dbReference>
<evidence type="ECO:0000256" key="9">
    <source>
        <dbReference type="ARBA" id="ARBA00048233"/>
    </source>
</evidence>